<feature type="domain" description="HTH cro/C1-type" evidence="2">
    <location>
        <begin position="4"/>
        <end position="58"/>
    </location>
</feature>
<comment type="caution">
    <text evidence="3">The sequence shown here is derived from an EMBL/GenBank/DDBJ whole genome shotgun (WGS) entry which is preliminary data.</text>
</comment>
<proteinExistence type="predicted"/>
<dbReference type="InterPro" id="IPR010982">
    <property type="entry name" value="Lambda_DNA-bd_dom_sf"/>
</dbReference>
<accession>A0A0F9HIX3</accession>
<dbReference type="SUPFAM" id="SSF47413">
    <property type="entry name" value="lambda repressor-like DNA-binding domains"/>
    <property type="match status" value="1"/>
</dbReference>
<dbReference type="AlphaFoldDB" id="A0A0F9HIX3"/>
<dbReference type="EMBL" id="LAZR01022511">
    <property type="protein sequence ID" value="KKL81630.1"/>
    <property type="molecule type" value="Genomic_DNA"/>
</dbReference>
<dbReference type="PANTHER" id="PTHR46558">
    <property type="entry name" value="TRACRIPTIONAL REGULATORY PROTEIN-RELATED-RELATED"/>
    <property type="match status" value="1"/>
</dbReference>
<dbReference type="InterPro" id="IPR001387">
    <property type="entry name" value="Cro/C1-type_HTH"/>
</dbReference>
<dbReference type="PROSITE" id="PS50943">
    <property type="entry name" value="HTH_CROC1"/>
    <property type="match status" value="1"/>
</dbReference>
<dbReference type="Gene3D" id="1.10.260.40">
    <property type="entry name" value="lambda repressor-like DNA-binding domains"/>
    <property type="match status" value="1"/>
</dbReference>
<protein>
    <recommendedName>
        <fullName evidence="2">HTH cro/C1-type domain-containing protein</fullName>
    </recommendedName>
</protein>
<evidence type="ECO:0000313" key="3">
    <source>
        <dbReference type="EMBL" id="KKL81630.1"/>
    </source>
</evidence>
<sequence length="59" mass="6679">MTRIMERRKAQGMTREELAAKAGVSYGGVVKWETGERLPRVDFAIKIAKALKTTAEKLW</sequence>
<dbReference type="CDD" id="cd00093">
    <property type="entry name" value="HTH_XRE"/>
    <property type="match status" value="1"/>
</dbReference>
<evidence type="ECO:0000256" key="1">
    <source>
        <dbReference type="ARBA" id="ARBA00023125"/>
    </source>
</evidence>
<gene>
    <name evidence="3" type="ORF">LCGC14_1992830</name>
</gene>
<keyword evidence="1" id="KW-0238">DNA-binding</keyword>
<dbReference type="GO" id="GO:0003677">
    <property type="term" value="F:DNA binding"/>
    <property type="evidence" value="ECO:0007669"/>
    <property type="project" value="UniProtKB-KW"/>
</dbReference>
<dbReference type="PANTHER" id="PTHR46558:SF11">
    <property type="entry name" value="HTH-TYPE TRANSCRIPTIONAL REGULATOR XRE"/>
    <property type="match status" value="1"/>
</dbReference>
<dbReference type="Pfam" id="PF01381">
    <property type="entry name" value="HTH_3"/>
    <property type="match status" value="1"/>
</dbReference>
<reference evidence="3" key="1">
    <citation type="journal article" date="2015" name="Nature">
        <title>Complex archaea that bridge the gap between prokaryotes and eukaryotes.</title>
        <authorList>
            <person name="Spang A."/>
            <person name="Saw J.H."/>
            <person name="Jorgensen S.L."/>
            <person name="Zaremba-Niedzwiedzka K."/>
            <person name="Martijn J."/>
            <person name="Lind A.E."/>
            <person name="van Eijk R."/>
            <person name="Schleper C."/>
            <person name="Guy L."/>
            <person name="Ettema T.J."/>
        </authorList>
    </citation>
    <scope>NUCLEOTIDE SEQUENCE</scope>
</reference>
<evidence type="ECO:0000259" key="2">
    <source>
        <dbReference type="PROSITE" id="PS50943"/>
    </source>
</evidence>
<name>A0A0F9HIX3_9ZZZZ</name>
<organism evidence="3">
    <name type="scientific">marine sediment metagenome</name>
    <dbReference type="NCBI Taxonomy" id="412755"/>
    <lineage>
        <taxon>unclassified sequences</taxon>
        <taxon>metagenomes</taxon>
        <taxon>ecological metagenomes</taxon>
    </lineage>
</organism>
<dbReference type="SMART" id="SM00530">
    <property type="entry name" value="HTH_XRE"/>
    <property type="match status" value="1"/>
</dbReference>